<feature type="coiled-coil region" evidence="1">
    <location>
        <begin position="10"/>
        <end position="52"/>
    </location>
</feature>
<accession>A0A1I8BE67</accession>
<dbReference type="AlphaFoldDB" id="A0A1I8BE67"/>
<name>A0A1I8BE67_MELHA</name>
<evidence type="ECO:0000313" key="2">
    <source>
        <dbReference type="Proteomes" id="UP000095281"/>
    </source>
</evidence>
<protein>
    <submittedName>
        <fullName evidence="3">Uncharacterized protein</fullName>
    </submittedName>
</protein>
<dbReference type="Proteomes" id="UP000095281">
    <property type="component" value="Unplaced"/>
</dbReference>
<dbReference type="WBParaSite" id="MhA1_Contig2127.frz3.gene2">
    <property type="protein sequence ID" value="MhA1_Contig2127.frz3.gene2"/>
    <property type="gene ID" value="MhA1_Contig2127.frz3.gene2"/>
</dbReference>
<evidence type="ECO:0000313" key="3">
    <source>
        <dbReference type="WBParaSite" id="MhA1_Contig2127.frz3.gene2"/>
    </source>
</evidence>
<keyword evidence="2" id="KW-1185">Reference proteome</keyword>
<keyword evidence="1" id="KW-0175">Coiled coil</keyword>
<reference evidence="3" key="1">
    <citation type="submission" date="2016-11" db="UniProtKB">
        <authorList>
            <consortium name="WormBaseParasite"/>
        </authorList>
    </citation>
    <scope>IDENTIFICATION</scope>
</reference>
<organism evidence="2 3">
    <name type="scientific">Meloidogyne hapla</name>
    <name type="common">Root-knot nematode worm</name>
    <dbReference type="NCBI Taxonomy" id="6305"/>
    <lineage>
        <taxon>Eukaryota</taxon>
        <taxon>Metazoa</taxon>
        <taxon>Ecdysozoa</taxon>
        <taxon>Nematoda</taxon>
        <taxon>Chromadorea</taxon>
        <taxon>Rhabditida</taxon>
        <taxon>Tylenchina</taxon>
        <taxon>Tylenchomorpha</taxon>
        <taxon>Tylenchoidea</taxon>
        <taxon>Meloidogynidae</taxon>
        <taxon>Meloidogyninae</taxon>
        <taxon>Meloidogyne</taxon>
    </lineage>
</organism>
<sequence length="353" mass="42038">MRAKLREYGDPNLILKISEIENKLKNLEKKGLKYLNKNIKKIKKEIVKLEEIYYGNKIANFFEAAEYKGDKEIKSDINKFKGKRILQVSKEEISTSEIRENVKDKEISINILQRQTTFGQLPTNQEIIFELMIDYGIEEDRDDFFKKFIDFFRKIEKVQKNISDDQLDKQIKETKTNELIVKFEKFTDNEDVLKKLEQMMELKGIKEKVEKMDIHDQIIKKLAKNKYTTNLYELSDVVLKRIVYADHYFNGKINKIQNDFDESEKKGLKYAHNLIEKFDKELDEFIMEIENKMNSNNIKSLQIREESLDKQQEFAFESSSSEPPKYDQDIFKDLMERANSIKNTDDHKSYSYS</sequence>
<evidence type="ECO:0000256" key="1">
    <source>
        <dbReference type="SAM" id="Coils"/>
    </source>
</evidence>
<proteinExistence type="predicted"/>